<gene>
    <name evidence="1" type="ORF">BW425_26205</name>
</gene>
<sequence>MRIKFSYKGVFILLFVVVCSNLLFAPLLRMLDISQMHSIWIVTSISASMMLTIVVSFIDGTYSSKVQLIVRFVSFLVGCTLLTYMIVF</sequence>
<dbReference type="Proteomes" id="UP000195321">
    <property type="component" value="Unassembled WGS sequence"/>
</dbReference>
<evidence type="ECO:0000313" key="1">
    <source>
        <dbReference type="EMBL" id="OUM45992.1"/>
    </source>
</evidence>
<evidence type="ECO:0008006" key="3">
    <source>
        <dbReference type="Google" id="ProtNLM"/>
    </source>
</evidence>
<name>A0A1Y3MEH7_9BACI</name>
<protein>
    <recommendedName>
        <fullName evidence="3">Group-specific protein</fullName>
    </recommendedName>
</protein>
<dbReference type="AlphaFoldDB" id="A0A1Y3MEH7"/>
<accession>A0A1Y3MEH7</accession>
<dbReference type="EMBL" id="MWPX01000068">
    <property type="protein sequence ID" value="OUM45992.1"/>
    <property type="molecule type" value="Genomic_DNA"/>
</dbReference>
<reference evidence="1 2" key="1">
    <citation type="submission" date="2017-02" db="EMBL/GenBank/DDBJ databases">
        <title>Bacillus pseudomycoides isolate FSL K6-0042.</title>
        <authorList>
            <person name="Kovac J."/>
        </authorList>
    </citation>
    <scope>NUCLEOTIDE SEQUENCE [LARGE SCALE GENOMIC DNA]</scope>
    <source>
        <strain evidence="1 2">FSL K6-0042</strain>
    </source>
</reference>
<dbReference type="RefSeq" id="WP_016114868.1">
    <property type="nucleotide sequence ID" value="NZ_JARHXM010000075.1"/>
</dbReference>
<comment type="caution">
    <text evidence="1">The sequence shown here is derived from an EMBL/GenBank/DDBJ whole genome shotgun (WGS) entry which is preliminary data.</text>
</comment>
<evidence type="ECO:0000313" key="2">
    <source>
        <dbReference type="Proteomes" id="UP000195321"/>
    </source>
</evidence>
<proteinExistence type="predicted"/>
<organism evidence="1 2">
    <name type="scientific">Bacillus pseudomycoides</name>
    <dbReference type="NCBI Taxonomy" id="64104"/>
    <lineage>
        <taxon>Bacteria</taxon>
        <taxon>Bacillati</taxon>
        <taxon>Bacillota</taxon>
        <taxon>Bacilli</taxon>
        <taxon>Bacillales</taxon>
        <taxon>Bacillaceae</taxon>
        <taxon>Bacillus</taxon>
        <taxon>Bacillus cereus group</taxon>
    </lineage>
</organism>